<dbReference type="EMBL" id="RKLQ01000006">
    <property type="protein sequence ID" value="MBX0305897.1"/>
    <property type="molecule type" value="Genomic_DNA"/>
</dbReference>
<organism evidence="2 3">
    <name type="scientific">Haloarcula salinisoli</name>
    <dbReference type="NCBI Taxonomy" id="2487746"/>
    <lineage>
        <taxon>Archaea</taxon>
        <taxon>Methanobacteriati</taxon>
        <taxon>Methanobacteriota</taxon>
        <taxon>Stenosarchaea group</taxon>
        <taxon>Halobacteria</taxon>
        <taxon>Halobacteriales</taxon>
        <taxon>Haloarculaceae</taxon>
        <taxon>Haloarcula</taxon>
    </lineage>
</organism>
<feature type="compositionally biased region" description="Low complexity" evidence="1">
    <location>
        <begin position="10"/>
        <end position="29"/>
    </location>
</feature>
<dbReference type="Pfam" id="PF03860">
    <property type="entry name" value="Csp"/>
    <property type="match status" value="1"/>
</dbReference>
<protein>
    <submittedName>
        <fullName evidence="2">Four-helix bundle copper-binding protein</fullName>
    </submittedName>
</protein>
<dbReference type="AlphaFoldDB" id="A0A8J7YI34"/>
<dbReference type="PANTHER" id="PTHR37310">
    <property type="entry name" value="CYTOPLASMIC PROTEIN-RELATED"/>
    <property type="match status" value="1"/>
</dbReference>
<reference evidence="2" key="1">
    <citation type="submission" date="2021-06" db="EMBL/GenBank/DDBJ databases">
        <title>Halomicroarcula sp. F24A a new haloarchaeum isolated from saline soil.</title>
        <authorList>
            <person name="Duran-Viseras A."/>
            <person name="Sanchez-Porro C."/>
            <person name="Ventosa A."/>
        </authorList>
    </citation>
    <scope>NUCLEOTIDE SEQUENCE</scope>
    <source>
        <strain evidence="2">F24A</strain>
    </source>
</reference>
<dbReference type="RefSeq" id="WP_220590087.1">
    <property type="nucleotide sequence ID" value="NZ_RKLQ01000006.1"/>
</dbReference>
<dbReference type="Gene3D" id="1.20.1270.360">
    <property type="match status" value="1"/>
</dbReference>
<accession>A0A8J7YI34</accession>
<keyword evidence="3" id="KW-1185">Reference proteome</keyword>
<dbReference type="PANTHER" id="PTHR37310:SF1">
    <property type="entry name" value="CYTOPLASMIC PROTEIN"/>
    <property type="match status" value="1"/>
</dbReference>
<proteinExistence type="predicted"/>
<dbReference type="Proteomes" id="UP000783863">
    <property type="component" value="Unassembled WGS sequence"/>
</dbReference>
<name>A0A8J7YI34_9EURY</name>
<gene>
    <name evidence="2" type="ORF">EGD98_19820</name>
</gene>
<comment type="caution">
    <text evidence="2">The sequence shown here is derived from an EMBL/GenBank/DDBJ whole genome shotgun (WGS) entry which is preliminary data.</text>
</comment>
<evidence type="ECO:0000313" key="2">
    <source>
        <dbReference type="EMBL" id="MBX0305897.1"/>
    </source>
</evidence>
<evidence type="ECO:0000256" key="1">
    <source>
        <dbReference type="SAM" id="MobiDB-lite"/>
    </source>
</evidence>
<dbReference type="InterPro" id="IPR005560">
    <property type="entry name" value="Csp_YhjQ"/>
</dbReference>
<feature type="region of interest" description="Disordered" evidence="1">
    <location>
        <begin position="1"/>
        <end position="35"/>
    </location>
</feature>
<evidence type="ECO:0000313" key="3">
    <source>
        <dbReference type="Proteomes" id="UP000783863"/>
    </source>
</evidence>
<sequence>MSQESQYPSGQTAQQPQHHQQQQGGAQQQDAGRLPQQYRQSLGAVAQAVEVCGWCADKCIEEADPNMTECIKLCEDVVEIGETVLALGPRSSRFTSELVQTFERAAQACAQECGKHQHSHCQECAAVLPQSAQFARQLSGQGSQGQQFGGGQTQQFSQ</sequence>